<keyword evidence="7 9" id="KW-0378">Hydrolase</keyword>
<dbReference type="GO" id="GO:0070006">
    <property type="term" value="F:metalloaminopeptidase activity"/>
    <property type="evidence" value="ECO:0007669"/>
    <property type="project" value="InterPro"/>
</dbReference>
<feature type="binding site" evidence="9">
    <location>
        <position position="272"/>
    </location>
    <ligand>
        <name>Mn(2+)</name>
        <dbReference type="ChEBI" id="CHEBI:29035"/>
        <label>1</label>
    </ligand>
</feature>
<evidence type="ECO:0000313" key="11">
    <source>
        <dbReference type="EMBL" id="SEI92480.1"/>
    </source>
</evidence>
<dbReference type="PANTHER" id="PTHR11963">
    <property type="entry name" value="LEUCINE AMINOPEPTIDASE-RELATED"/>
    <property type="match status" value="1"/>
</dbReference>
<feature type="binding site" evidence="9">
    <location>
        <position position="272"/>
    </location>
    <ligand>
        <name>Mn(2+)</name>
        <dbReference type="ChEBI" id="CHEBI:29035"/>
        <label>2</label>
    </ligand>
</feature>
<dbReference type="CDD" id="cd00433">
    <property type="entry name" value="Peptidase_M17"/>
    <property type="match status" value="1"/>
</dbReference>
<dbReference type="GO" id="GO:0030145">
    <property type="term" value="F:manganese ion binding"/>
    <property type="evidence" value="ECO:0007669"/>
    <property type="project" value="UniProtKB-UniRule"/>
</dbReference>
<feature type="active site" evidence="9">
    <location>
        <position position="279"/>
    </location>
</feature>
<feature type="binding site" evidence="9">
    <location>
        <position position="349"/>
    </location>
    <ligand>
        <name>Mn(2+)</name>
        <dbReference type="ChEBI" id="CHEBI:29035"/>
        <label>1</label>
    </ligand>
</feature>
<evidence type="ECO:0000256" key="4">
    <source>
        <dbReference type="ARBA" id="ARBA00022438"/>
    </source>
</evidence>
<dbReference type="Pfam" id="PF02789">
    <property type="entry name" value="Peptidase_M17_N"/>
    <property type="match status" value="1"/>
</dbReference>
<dbReference type="SUPFAM" id="SSF53187">
    <property type="entry name" value="Zn-dependent exopeptidases"/>
    <property type="match status" value="1"/>
</dbReference>
<name>A0A1H6UVW2_9GAMM</name>
<keyword evidence="9" id="KW-0963">Cytoplasm</keyword>
<evidence type="ECO:0000259" key="10">
    <source>
        <dbReference type="PROSITE" id="PS00631"/>
    </source>
</evidence>
<dbReference type="InterPro" id="IPR008283">
    <property type="entry name" value="Peptidase_M17_N"/>
</dbReference>
<dbReference type="STRING" id="64971.SAMN05421831_11915"/>
<proteinExistence type="inferred from homology"/>
<comment type="cofactor">
    <cofactor evidence="9">
        <name>Mn(2+)</name>
        <dbReference type="ChEBI" id="CHEBI:29035"/>
    </cofactor>
    <text evidence="9">Binds 2 manganese ions per subunit.</text>
</comment>
<dbReference type="Pfam" id="PF00883">
    <property type="entry name" value="Peptidase_M17"/>
    <property type="match status" value="1"/>
</dbReference>
<feature type="binding site" evidence="9">
    <location>
        <position position="267"/>
    </location>
    <ligand>
        <name>Mn(2+)</name>
        <dbReference type="ChEBI" id="CHEBI:29035"/>
        <label>2</label>
    </ligand>
</feature>
<protein>
    <recommendedName>
        <fullName evidence="9">Probable cytosol aminopeptidase</fullName>
        <ecNumber evidence="9">3.4.11.1</ecNumber>
    </recommendedName>
    <alternativeName>
        <fullName evidence="9">Leucine aminopeptidase</fullName>
        <shortName evidence="9">LAP</shortName>
        <ecNumber evidence="9">3.4.11.10</ecNumber>
    </alternativeName>
    <alternativeName>
        <fullName evidence="9">Leucyl aminopeptidase</fullName>
    </alternativeName>
</protein>
<feature type="binding site" evidence="9">
    <location>
        <position position="351"/>
    </location>
    <ligand>
        <name>Mn(2+)</name>
        <dbReference type="ChEBI" id="CHEBI:29035"/>
        <label>2</label>
    </ligand>
</feature>
<organism evidence="11 12">
    <name type="scientific">Allopseudospirillum japonicum</name>
    <dbReference type="NCBI Taxonomy" id="64971"/>
    <lineage>
        <taxon>Bacteria</taxon>
        <taxon>Pseudomonadati</taxon>
        <taxon>Pseudomonadota</taxon>
        <taxon>Gammaproteobacteria</taxon>
        <taxon>Oceanospirillales</taxon>
        <taxon>Oceanospirillaceae</taxon>
        <taxon>Allopseudospirillum</taxon>
    </lineage>
</organism>
<feature type="binding site" evidence="9">
    <location>
        <position position="351"/>
    </location>
    <ligand>
        <name>Mn(2+)</name>
        <dbReference type="ChEBI" id="CHEBI:29035"/>
        <label>1</label>
    </ligand>
</feature>
<comment type="function">
    <text evidence="9">Presumably involved in the processing and regular turnover of intracellular proteins. Catalyzes the removal of unsubstituted N-terminal amino acids from various peptides.</text>
</comment>
<comment type="subcellular location">
    <subcellularLocation>
        <location evidence="9">Cytoplasm</location>
    </subcellularLocation>
</comment>
<dbReference type="InterPro" id="IPR000819">
    <property type="entry name" value="Peptidase_M17_C"/>
</dbReference>
<dbReference type="NCBIfam" id="NF002074">
    <property type="entry name" value="PRK00913.1-4"/>
    <property type="match status" value="1"/>
</dbReference>
<evidence type="ECO:0000256" key="9">
    <source>
        <dbReference type="HAMAP-Rule" id="MF_00181"/>
    </source>
</evidence>
<dbReference type="HAMAP" id="MF_00181">
    <property type="entry name" value="Cytosol_peptidase_M17"/>
    <property type="match status" value="1"/>
</dbReference>
<dbReference type="EC" id="3.4.11.1" evidence="9"/>
<dbReference type="SUPFAM" id="SSF52949">
    <property type="entry name" value="Macro domain-like"/>
    <property type="match status" value="1"/>
</dbReference>
<dbReference type="PROSITE" id="PS00631">
    <property type="entry name" value="CYTOSOL_AP"/>
    <property type="match status" value="1"/>
</dbReference>
<dbReference type="FunFam" id="3.40.630.10:FF:000004">
    <property type="entry name" value="Probable cytosol aminopeptidase"/>
    <property type="match status" value="1"/>
</dbReference>
<keyword evidence="12" id="KW-1185">Reference proteome</keyword>
<feature type="binding site" evidence="9">
    <location>
        <position position="290"/>
    </location>
    <ligand>
        <name>Mn(2+)</name>
        <dbReference type="ChEBI" id="CHEBI:29035"/>
        <label>2</label>
    </ligand>
</feature>
<dbReference type="InterPro" id="IPR023042">
    <property type="entry name" value="Peptidase_M17_leu_NH2_pept"/>
</dbReference>
<dbReference type="NCBIfam" id="NF002073">
    <property type="entry name" value="PRK00913.1-2"/>
    <property type="match status" value="1"/>
</dbReference>
<keyword evidence="8 9" id="KW-0464">Manganese</keyword>
<dbReference type="Gene3D" id="3.40.220.10">
    <property type="entry name" value="Leucine Aminopeptidase, subunit E, domain 1"/>
    <property type="match status" value="1"/>
</dbReference>
<gene>
    <name evidence="9" type="primary">pepA</name>
    <name evidence="11" type="ORF">SAMN05421831_11915</name>
</gene>
<evidence type="ECO:0000256" key="3">
    <source>
        <dbReference type="ARBA" id="ARBA00009528"/>
    </source>
</evidence>
<sequence length="504" mass="53760">MEFNLFTHTPENAETACILLGVGQGGHLCSLGKTLDAQSGGQISQILQRGDFQAKLAQTYLLPWVQGIQAQRILLVGCGELDKLDEGKFRRLAKAGFDALAAFNLSDALVALTQIELGQRPLAWKIRTLAETALTSLYRFQQCKSEPKDTPSLHEVSFYTGPVHDETCQGALRIGQAVGEGINLARTLGNLPGNLCTPSYLAEQAVQLAQECEPMRVTVLDEAQMDELGMHSLLAVGKGSAQAPRMAIVEYYGAAETDAAPHVLVGKGITFDSGGISLKPGEAMDEMKFDMCGAASVLGTLHVIKRLRPKINLVGVIACAENMPSGCANKPGDIVTTLAGKTVEVLNTDAEGRLVLCDALTYVERYQPASVVDIATLTGACVIALGHHATGLFANNDALAQALLDAGTYTHDRAWRLPLWEDYQEQLDSNFADMQNIGGRPAGSITAACFLARFAENYPWAHLDIAGTAWMSGKQKGATGRPVALLTQYLLGCEANAATSGAQL</sequence>
<dbReference type="Gene3D" id="3.40.630.10">
    <property type="entry name" value="Zn peptidases"/>
    <property type="match status" value="1"/>
</dbReference>
<comment type="catalytic activity">
    <reaction evidence="2 9">
        <text>Release of an N-terminal amino acid, preferentially leucine, but not glutamic or aspartic acids.</text>
        <dbReference type="EC" id="3.4.11.10"/>
    </reaction>
</comment>
<keyword evidence="4 9" id="KW-0031">Aminopeptidase</keyword>
<feature type="domain" description="Cytosol aminopeptidase" evidence="10">
    <location>
        <begin position="347"/>
        <end position="354"/>
    </location>
</feature>
<evidence type="ECO:0000256" key="2">
    <source>
        <dbReference type="ARBA" id="ARBA00000967"/>
    </source>
</evidence>
<dbReference type="EC" id="3.4.11.10" evidence="9"/>
<dbReference type="Proteomes" id="UP000242999">
    <property type="component" value="Unassembled WGS sequence"/>
</dbReference>
<comment type="catalytic activity">
    <reaction evidence="1 9">
        <text>Release of an N-terminal amino acid, Xaa-|-Yaa-, in which Xaa is preferably Leu, but may be other amino acids including Pro although not Arg or Lys, and Yaa may be Pro. Amino acid amides and methyl esters are also readily hydrolyzed, but rates on arylamides are exceedingly low.</text>
        <dbReference type="EC" id="3.4.11.1"/>
    </reaction>
</comment>
<evidence type="ECO:0000256" key="1">
    <source>
        <dbReference type="ARBA" id="ARBA00000135"/>
    </source>
</evidence>
<dbReference type="OrthoDB" id="9809354at2"/>
<dbReference type="PANTHER" id="PTHR11963:SF23">
    <property type="entry name" value="CYTOSOL AMINOPEPTIDASE"/>
    <property type="match status" value="1"/>
</dbReference>
<dbReference type="InterPro" id="IPR043472">
    <property type="entry name" value="Macro_dom-like"/>
</dbReference>
<dbReference type="InterPro" id="IPR011356">
    <property type="entry name" value="Leucine_aapep/pepB"/>
</dbReference>
<evidence type="ECO:0000256" key="5">
    <source>
        <dbReference type="ARBA" id="ARBA00022670"/>
    </source>
</evidence>
<evidence type="ECO:0000313" key="12">
    <source>
        <dbReference type="Proteomes" id="UP000242999"/>
    </source>
</evidence>
<evidence type="ECO:0000256" key="6">
    <source>
        <dbReference type="ARBA" id="ARBA00022723"/>
    </source>
</evidence>
<keyword evidence="6 9" id="KW-0479">Metal-binding</keyword>
<evidence type="ECO:0000256" key="7">
    <source>
        <dbReference type="ARBA" id="ARBA00022801"/>
    </source>
</evidence>
<dbReference type="GO" id="GO:0006508">
    <property type="term" value="P:proteolysis"/>
    <property type="evidence" value="ECO:0007669"/>
    <property type="project" value="UniProtKB-KW"/>
</dbReference>
<dbReference type="RefSeq" id="WP_093312495.1">
    <property type="nucleotide sequence ID" value="NZ_FNYH01000019.1"/>
</dbReference>
<dbReference type="AlphaFoldDB" id="A0A1H6UVW2"/>
<accession>A0A1H6UVW2</accession>
<evidence type="ECO:0000256" key="8">
    <source>
        <dbReference type="ARBA" id="ARBA00023211"/>
    </source>
</evidence>
<comment type="similarity">
    <text evidence="3 9">Belongs to the peptidase M17 family.</text>
</comment>
<dbReference type="GO" id="GO:0005737">
    <property type="term" value="C:cytoplasm"/>
    <property type="evidence" value="ECO:0007669"/>
    <property type="project" value="UniProtKB-SubCell"/>
</dbReference>
<dbReference type="NCBIfam" id="NF002077">
    <property type="entry name" value="PRK00913.2-4"/>
    <property type="match status" value="1"/>
</dbReference>
<dbReference type="PRINTS" id="PR00481">
    <property type="entry name" value="LAMNOPPTDASE"/>
</dbReference>
<feature type="active site" evidence="9">
    <location>
        <position position="353"/>
    </location>
</feature>
<keyword evidence="5 9" id="KW-0645">Protease</keyword>
<reference evidence="12" key="1">
    <citation type="submission" date="2016-10" db="EMBL/GenBank/DDBJ databases">
        <authorList>
            <person name="Varghese N."/>
            <person name="Submissions S."/>
        </authorList>
    </citation>
    <scope>NUCLEOTIDE SEQUENCE [LARGE SCALE GENOMIC DNA]</scope>
    <source>
        <strain evidence="12">DSM 7165</strain>
    </source>
</reference>
<dbReference type="EMBL" id="FNYH01000019">
    <property type="protein sequence ID" value="SEI92480.1"/>
    <property type="molecule type" value="Genomic_DNA"/>
</dbReference>